<dbReference type="RefSeq" id="WP_123880642.1">
    <property type="nucleotide sequence ID" value="NZ_RPFZ01000001.1"/>
</dbReference>
<feature type="domain" description="DUF1330" evidence="1">
    <location>
        <begin position="52"/>
        <end position="126"/>
    </location>
</feature>
<dbReference type="Pfam" id="PF07045">
    <property type="entry name" value="DUF1330"/>
    <property type="match status" value="1"/>
</dbReference>
<dbReference type="OrthoDB" id="8909581at2"/>
<dbReference type="SUPFAM" id="SSF54909">
    <property type="entry name" value="Dimeric alpha+beta barrel"/>
    <property type="match status" value="1"/>
</dbReference>
<name>A0A3N5DJF4_9SPHN</name>
<dbReference type="AlphaFoldDB" id="A0A3N5DJF4"/>
<evidence type="ECO:0000313" key="2">
    <source>
        <dbReference type="EMBL" id="RPF71832.1"/>
    </source>
</evidence>
<dbReference type="Proteomes" id="UP000275232">
    <property type="component" value="Unassembled WGS sequence"/>
</dbReference>
<protein>
    <submittedName>
        <fullName evidence="2">DUF1330 domain-containing protein</fullName>
    </submittedName>
</protein>
<comment type="caution">
    <text evidence="2">The sequence shown here is derived from an EMBL/GenBank/DDBJ whole genome shotgun (WGS) entry which is preliminary data.</text>
</comment>
<dbReference type="InterPro" id="IPR010753">
    <property type="entry name" value="DUF1330"/>
</dbReference>
<dbReference type="PANTHER" id="PTHR40257">
    <property type="match status" value="1"/>
</dbReference>
<organism evidence="2 3">
    <name type="scientific">Aurantiacibacter spongiae</name>
    <dbReference type="NCBI Taxonomy" id="2488860"/>
    <lineage>
        <taxon>Bacteria</taxon>
        <taxon>Pseudomonadati</taxon>
        <taxon>Pseudomonadota</taxon>
        <taxon>Alphaproteobacteria</taxon>
        <taxon>Sphingomonadales</taxon>
        <taxon>Erythrobacteraceae</taxon>
        <taxon>Aurantiacibacter</taxon>
    </lineage>
</organism>
<dbReference type="EMBL" id="RPFZ01000001">
    <property type="protein sequence ID" value="RPF71832.1"/>
    <property type="molecule type" value="Genomic_DNA"/>
</dbReference>
<dbReference type="Gene3D" id="3.30.70.100">
    <property type="match status" value="1"/>
</dbReference>
<dbReference type="PANTHER" id="PTHR40257:SF1">
    <property type="entry name" value="DUF1330 DOMAIN-CONTAINING PROTEIN"/>
    <property type="match status" value="1"/>
</dbReference>
<evidence type="ECO:0000313" key="3">
    <source>
        <dbReference type="Proteomes" id="UP000275232"/>
    </source>
</evidence>
<reference evidence="2 3" key="1">
    <citation type="submission" date="2018-11" db="EMBL/GenBank/DDBJ databases">
        <title>Erythrobacter spongiae sp. nov., isolated from a marine sponge.</title>
        <authorList>
            <person name="Zhuang L."/>
            <person name="Luo L."/>
        </authorList>
    </citation>
    <scope>NUCLEOTIDE SEQUENCE [LARGE SCALE GENOMIC DNA]</scope>
    <source>
        <strain evidence="2 3">HN-E23</strain>
    </source>
</reference>
<gene>
    <name evidence="2" type="ORF">EG799_09525</name>
</gene>
<keyword evidence="3" id="KW-1185">Reference proteome</keyword>
<sequence>MSGYTEITPEVARTLREGAHAGPVTMLNLLRFREEADYSHAPHLAPDGPISGREAYARYMKATQPMIARAGARLVFRGNPAGYLIGPRDEQWDLMLLVEYDDLESFFAHTGKEDTRETLHHRQAALADSRLLPVFGSASPATRGS</sequence>
<accession>A0A3N5DJF4</accession>
<dbReference type="InterPro" id="IPR011008">
    <property type="entry name" value="Dimeric_a/b-barrel"/>
</dbReference>
<proteinExistence type="predicted"/>
<evidence type="ECO:0000259" key="1">
    <source>
        <dbReference type="Pfam" id="PF07045"/>
    </source>
</evidence>